<dbReference type="PANTHER" id="PTHR43686:SF1">
    <property type="entry name" value="AMINOTRAN_5 DOMAIN-CONTAINING PROTEIN"/>
    <property type="match status" value="1"/>
</dbReference>
<dbReference type="InterPro" id="IPR000192">
    <property type="entry name" value="Aminotrans_V_dom"/>
</dbReference>
<evidence type="ECO:0000259" key="1">
    <source>
        <dbReference type="Pfam" id="PF00266"/>
    </source>
</evidence>
<dbReference type="Gene3D" id="3.90.1150.10">
    <property type="entry name" value="Aspartate Aminotransferase, domain 1"/>
    <property type="match status" value="1"/>
</dbReference>
<dbReference type="InParanoid" id="D2VI79"/>
<dbReference type="STRING" id="5762.D2VI79"/>
<evidence type="ECO:0000313" key="2">
    <source>
        <dbReference type="EMBL" id="EFC43549.1"/>
    </source>
</evidence>
<proteinExistence type="predicted"/>
<dbReference type="eggNOG" id="KOG2840">
    <property type="taxonomic scope" value="Eukaryota"/>
</dbReference>
<dbReference type="Gene3D" id="3.40.640.10">
    <property type="entry name" value="Type I PLP-dependent aspartate aminotransferase-like (Major domain)"/>
    <property type="match status" value="1"/>
</dbReference>
<organism evidence="3">
    <name type="scientific">Naegleria gruberi</name>
    <name type="common">Amoeba</name>
    <dbReference type="NCBI Taxonomy" id="5762"/>
    <lineage>
        <taxon>Eukaryota</taxon>
        <taxon>Discoba</taxon>
        <taxon>Heterolobosea</taxon>
        <taxon>Tetramitia</taxon>
        <taxon>Eutetramitia</taxon>
        <taxon>Vahlkampfiidae</taxon>
        <taxon>Naegleria</taxon>
    </lineage>
</organism>
<dbReference type="OMA" id="ETRAGCS"/>
<dbReference type="EMBL" id="GG738873">
    <property type="protein sequence ID" value="EFC43549.1"/>
    <property type="molecule type" value="Genomic_DNA"/>
</dbReference>
<dbReference type="SUPFAM" id="SSF53383">
    <property type="entry name" value="PLP-dependent transferases"/>
    <property type="match status" value="1"/>
</dbReference>
<sequence length="634" mass="72058">MGNKQITITSSSRKVNADEEIEKFKKTLVLTRPKRTMAQRSSRPFDEHSIEYKLLEKIIDETLQFEKESVRKQTVKSKVSLIKNIHENIIGSEAVFRTPFEENRFLPLTYCDYIASGKPLKFIEDYLFEEVLPTYANTHTTSSFSGFQTTHFREDARRIIAECVNARLSGGEDSDVVLFQGSGSTSAISTLVHCIGIRELVQNASGHEEIPVVFISPYEHHSNILPWREVGAIVVQIIEDKFGNVNFEYLEECLKKYKNGKRVLICSFSAGSNVTGVLTDCDRISKLSHEFGALCFFDYAGAAPYVPIDMNPRNDPMYQKDAIFISPHKFIGGPGTPGVLVAKKKLFQNKTPNRPAGGTVYFVDANNHSYTNIIEEREEGGTPDIIGSIRCALAFKLKQDVGAELITKIEENYRQRAFDFLSRNPNLHILGPVKHGDYYLHHSFISLLMNDLFGIQTRSGCACAGPYGEEILGISQEEVHELEGALLESYKSPISLVHLKPGWIRLNFNYFFDDKMVDFILNAMDFVATHGWKFLPYYIFNEKTNEWMHRNFDSNSAPIHANFTKFLTQHRKKLTDVTFQNGQLEFVEKFNQLFTSEPKKLHNYADILQNAQQLLDQSVELMKKPMASNPSTAT</sequence>
<dbReference type="InterPro" id="IPR015422">
    <property type="entry name" value="PyrdxlP-dep_Trfase_small"/>
</dbReference>
<gene>
    <name evidence="2" type="ORF">NAEGRDRAFT_68592</name>
</gene>
<name>D2VI79_NAEGR</name>
<dbReference type="AlphaFoldDB" id="D2VI79"/>
<dbReference type="RefSeq" id="XP_002676293.1">
    <property type="nucleotide sequence ID" value="XM_002676247.1"/>
</dbReference>
<feature type="domain" description="Aminotransferase class V" evidence="1">
    <location>
        <begin position="127"/>
        <end position="468"/>
    </location>
</feature>
<dbReference type="Pfam" id="PF00266">
    <property type="entry name" value="Aminotran_5"/>
    <property type="match status" value="1"/>
</dbReference>
<dbReference type="OrthoDB" id="420046at2759"/>
<dbReference type="Proteomes" id="UP000006671">
    <property type="component" value="Unassembled WGS sequence"/>
</dbReference>
<protein>
    <submittedName>
        <fullName evidence="2">Predicted protein</fullName>
    </submittedName>
</protein>
<reference evidence="2 3" key="1">
    <citation type="journal article" date="2010" name="Cell">
        <title>The genome of Naegleria gruberi illuminates early eukaryotic versatility.</title>
        <authorList>
            <person name="Fritz-Laylin L.K."/>
            <person name="Prochnik S.E."/>
            <person name="Ginger M.L."/>
            <person name="Dacks J.B."/>
            <person name="Carpenter M.L."/>
            <person name="Field M.C."/>
            <person name="Kuo A."/>
            <person name="Paredez A."/>
            <person name="Chapman J."/>
            <person name="Pham J."/>
            <person name="Shu S."/>
            <person name="Neupane R."/>
            <person name="Cipriano M."/>
            <person name="Mancuso J."/>
            <person name="Tu H."/>
            <person name="Salamov A."/>
            <person name="Lindquist E."/>
            <person name="Shapiro H."/>
            <person name="Lucas S."/>
            <person name="Grigoriev I.V."/>
            <person name="Cande W.Z."/>
            <person name="Fulton C."/>
            <person name="Rokhsar D.S."/>
            <person name="Dawson S.C."/>
        </authorList>
    </citation>
    <scope>NUCLEOTIDE SEQUENCE [LARGE SCALE GENOMIC DNA]</scope>
    <source>
        <strain evidence="2 3">NEG-M</strain>
    </source>
</reference>
<keyword evidence="3" id="KW-1185">Reference proteome</keyword>
<dbReference type="VEuPathDB" id="AmoebaDB:NAEGRDRAFT_68592"/>
<dbReference type="KEGG" id="ngr:NAEGRDRAFT_68592"/>
<dbReference type="GeneID" id="8853120"/>
<dbReference type="InterPro" id="IPR015424">
    <property type="entry name" value="PyrdxlP-dep_Trfase"/>
</dbReference>
<evidence type="ECO:0000313" key="3">
    <source>
        <dbReference type="Proteomes" id="UP000006671"/>
    </source>
</evidence>
<accession>D2VI79</accession>
<dbReference type="PANTHER" id="PTHR43686">
    <property type="entry name" value="SULFURTRANSFERASE-RELATED"/>
    <property type="match status" value="1"/>
</dbReference>
<dbReference type="InterPro" id="IPR015421">
    <property type="entry name" value="PyrdxlP-dep_Trfase_major"/>
</dbReference>